<evidence type="ECO:0000313" key="2">
    <source>
        <dbReference type="Proteomes" id="UP000467322"/>
    </source>
</evidence>
<dbReference type="Proteomes" id="UP000467322">
    <property type="component" value="Unassembled WGS sequence"/>
</dbReference>
<keyword evidence="2" id="KW-1185">Reference proteome</keyword>
<dbReference type="SUPFAM" id="SSF55961">
    <property type="entry name" value="Bet v1-like"/>
    <property type="match status" value="1"/>
</dbReference>
<protein>
    <recommendedName>
        <fullName evidence="3">Polyketide cyclase / dehydrase and lipid transport</fullName>
    </recommendedName>
</protein>
<evidence type="ECO:0008006" key="3">
    <source>
        <dbReference type="Google" id="ProtNLM"/>
    </source>
</evidence>
<reference evidence="1 2" key="1">
    <citation type="submission" date="2019-12" db="EMBL/GenBank/DDBJ databases">
        <title>Maritimibacter sp. nov. sp. isolated from sea sand.</title>
        <authorList>
            <person name="Kim J."/>
            <person name="Jeong S.E."/>
            <person name="Jung H.S."/>
            <person name="Jeon C.O."/>
        </authorList>
    </citation>
    <scope>NUCLEOTIDE SEQUENCE [LARGE SCALE GENOMIC DNA]</scope>
    <source>
        <strain evidence="1 2">DP07</strain>
    </source>
</reference>
<dbReference type="AlphaFoldDB" id="A0A845M1T2"/>
<dbReference type="CDD" id="cd07822">
    <property type="entry name" value="SRPBCC_4"/>
    <property type="match status" value="1"/>
</dbReference>
<proteinExistence type="predicted"/>
<accession>A0A845M1T2</accession>
<organism evidence="1 2">
    <name type="scientific">Maritimibacter harenae</name>
    <dbReference type="NCBI Taxonomy" id="2606218"/>
    <lineage>
        <taxon>Bacteria</taxon>
        <taxon>Pseudomonadati</taxon>
        <taxon>Pseudomonadota</taxon>
        <taxon>Alphaproteobacteria</taxon>
        <taxon>Rhodobacterales</taxon>
        <taxon>Roseobacteraceae</taxon>
        <taxon>Maritimibacter</taxon>
    </lineage>
</organism>
<dbReference type="EMBL" id="WTUX01000012">
    <property type="protein sequence ID" value="MZR13536.1"/>
    <property type="molecule type" value="Genomic_DNA"/>
</dbReference>
<name>A0A845M1T2_9RHOB</name>
<gene>
    <name evidence="1" type="ORF">GQE99_10965</name>
</gene>
<dbReference type="Pfam" id="PF10604">
    <property type="entry name" value="Polyketide_cyc2"/>
    <property type="match status" value="1"/>
</dbReference>
<comment type="caution">
    <text evidence="1">The sequence shown here is derived from an EMBL/GenBank/DDBJ whole genome shotgun (WGS) entry which is preliminary data.</text>
</comment>
<sequence>MKQVSITRDIAARPKAVWRVLTDPDSLTRDTGITRFNGALADGQRIILQAEVSEERTFNLVVTEFDAPRRMVWSSGVGRVFRSERVFTLTPQGDGTRFEMTERFSGLLLPFIWRTMPDLNPSFEQFAQAIAAQAEGASAPA</sequence>
<dbReference type="RefSeq" id="WP_161351656.1">
    <property type="nucleotide sequence ID" value="NZ_WTUX01000012.1"/>
</dbReference>
<dbReference type="Gene3D" id="3.30.530.20">
    <property type="match status" value="1"/>
</dbReference>
<dbReference type="InterPro" id="IPR023393">
    <property type="entry name" value="START-like_dom_sf"/>
</dbReference>
<dbReference type="InterPro" id="IPR019587">
    <property type="entry name" value="Polyketide_cyclase/dehydratase"/>
</dbReference>
<evidence type="ECO:0000313" key="1">
    <source>
        <dbReference type="EMBL" id="MZR13536.1"/>
    </source>
</evidence>